<dbReference type="InterPro" id="IPR003615">
    <property type="entry name" value="HNH_nuc"/>
</dbReference>
<keyword evidence="2" id="KW-0808">Transferase</keyword>
<dbReference type="Pfam" id="PF00078">
    <property type="entry name" value="RVT_1"/>
    <property type="match status" value="1"/>
</dbReference>
<dbReference type="RefSeq" id="WP_166158410.1">
    <property type="nucleotide sequence ID" value="NZ_JAAOIW010000039.1"/>
</dbReference>
<sequence length="618" mass="71379">MSHLATLNAKSAVPPVVNWDSVKWRKLDKQVRRIQQRIYQAEILGQKRKIRNLQRLLIRSQAALLLSIRRVTQINKGKRTAGVNGMKVLTPKERVALYNKMRTMNINMHRPQPALRTYIPKKNGKLRPLGIPVIIDRIYQNIAKIALEPQWEARFEPCSYGFRPKRSAHDAIKAIWNKCNGKTNKVWVFEGDFKGCYDNLNHSFIKSQISQFPASNAILRWLEAGYIDNGLFNETVSGTPQGGIISPLLANIALHGLEEAAGVKYRRKLLKKQGEVFQATTPTVAVRYADDFVILCETKVQAESMYENLKPYLNARGLELALDKTKIIHLSEGFDFLGFNIRRYGKTTLVKPSRESKKKAKEKIREVFKGKHGKNVGALIASLNPIITGIANYWNKANSKEAMGEMDNYITQSAIRFIRRLHPLKRLTWRYEQYFKDHFAGISKDRWILTDPRHPELQLVKMAWTPIVEHNLIKFNNTPFNRDLMEYFEHRDIRTFNSNNNGFKLKLAKKQKYVCPFCDKSLADNSEGLEVHHKIPRAQGGATTVANCWLMHNSCHIAYHRRFPVKGRNPSQKEIQSAKRLYIKNLLIESTYGDANFESLVRNFEPRKVRQTLEPYVR</sequence>
<dbReference type="InterPro" id="IPR051083">
    <property type="entry name" value="GrpII_Intron_Splice-Mob/Def"/>
</dbReference>
<dbReference type="SUPFAM" id="SSF56672">
    <property type="entry name" value="DNA/RNA polymerases"/>
    <property type="match status" value="1"/>
</dbReference>
<dbReference type="Pfam" id="PF13655">
    <property type="entry name" value="RVT_N"/>
    <property type="match status" value="1"/>
</dbReference>
<proteinExistence type="predicted"/>
<keyword evidence="2" id="KW-0695">RNA-directed DNA polymerase</keyword>
<dbReference type="InterPro" id="IPR030931">
    <property type="entry name" value="Group_II_RT_mat"/>
</dbReference>
<dbReference type="Pfam" id="PF08388">
    <property type="entry name" value="GIIM"/>
    <property type="match status" value="1"/>
</dbReference>
<dbReference type="PANTHER" id="PTHR34047">
    <property type="entry name" value="NUCLEAR INTRON MATURASE 1, MITOCHONDRIAL-RELATED"/>
    <property type="match status" value="1"/>
</dbReference>
<dbReference type="InterPro" id="IPR025960">
    <property type="entry name" value="RVT_N"/>
</dbReference>
<dbReference type="InterPro" id="IPR002711">
    <property type="entry name" value="HNH"/>
</dbReference>
<dbReference type="CDD" id="cd00085">
    <property type="entry name" value="HNHc"/>
    <property type="match status" value="1"/>
</dbReference>
<evidence type="ECO:0000313" key="3">
    <source>
        <dbReference type="Proteomes" id="UP001165962"/>
    </source>
</evidence>
<dbReference type="EC" id="2.7.7.49" evidence="2"/>
<feature type="domain" description="Reverse transcriptase" evidence="1">
    <location>
        <begin position="100"/>
        <end position="341"/>
    </location>
</feature>
<dbReference type="PANTHER" id="PTHR34047:SF10">
    <property type="entry name" value="GROUP II INTRON-ASSOCIATED OPEN READING FRAME"/>
    <property type="match status" value="1"/>
</dbReference>
<gene>
    <name evidence="2" type="primary">ltrA</name>
    <name evidence="2" type="ORF">G9U52_37970</name>
</gene>
<dbReference type="Proteomes" id="UP001165962">
    <property type="component" value="Unassembled WGS sequence"/>
</dbReference>
<evidence type="ECO:0000259" key="1">
    <source>
        <dbReference type="PROSITE" id="PS50878"/>
    </source>
</evidence>
<name>A0ABX0JI07_9BACL</name>
<keyword evidence="3" id="KW-1185">Reference proteome</keyword>
<dbReference type="EMBL" id="JAAOIW010000039">
    <property type="protein sequence ID" value="NHN35481.1"/>
    <property type="molecule type" value="Genomic_DNA"/>
</dbReference>
<dbReference type="Gene3D" id="1.10.30.50">
    <property type="match status" value="1"/>
</dbReference>
<dbReference type="InterPro" id="IPR043502">
    <property type="entry name" value="DNA/RNA_pol_sf"/>
</dbReference>
<organism evidence="2 3">
    <name type="scientific">Paenibacillus agricola</name>
    <dbReference type="NCBI Taxonomy" id="2716264"/>
    <lineage>
        <taxon>Bacteria</taxon>
        <taxon>Bacillati</taxon>
        <taxon>Bacillota</taxon>
        <taxon>Bacilli</taxon>
        <taxon>Bacillales</taxon>
        <taxon>Paenibacillaceae</taxon>
        <taxon>Paenibacillus</taxon>
    </lineage>
</organism>
<dbReference type="InterPro" id="IPR013597">
    <property type="entry name" value="Mat_intron_G2"/>
</dbReference>
<dbReference type="CDD" id="cd01651">
    <property type="entry name" value="RT_G2_intron"/>
    <property type="match status" value="1"/>
</dbReference>
<dbReference type="SMART" id="SM00507">
    <property type="entry name" value="HNHc"/>
    <property type="match status" value="1"/>
</dbReference>
<comment type="caution">
    <text evidence="2">The sequence shown here is derived from an EMBL/GenBank/DDBJ whole genome shotgun (WGS) entry which is preliminary data.</text>
</comment>
<accession>A0ABX0JI07</accession>
<dbReference type="InterPro" id="IPR000477">
    <property type="entry name" value="RT_dom"/>
</dbReference>
<keyword evidence="2" id="KW-0548">Nucleotidyltransferase</keyword>
<dbReference type="GO" id="GO:0003964">
    <property type="term" value="F:RNA-directed DNA polymerase activity"/>
    <property type="evidence" value="ECO:0007669"/>
    <property type="project" value="UniProtKB-KW"/>
</dbReference>
<dbReference type="Pfam" id="PF01844">
    <property type="entry name" value="HNH"/>
    <property type="match status" value="1"/>
</dbReference>
<reference evidence="2" key="1">
    <citation type="submission" date="2020-03" db="EMBL/GenBank/DDBJ databases">
        <title>Draft sequencing of Paenibacilllus sp. S3N08.</title>
        <authorList>
            <person name="Kim D.-U."/>
        </authorList>
    </citation>
    <scope>NUCLEOTIDE SEQUENCE</scope>
    <source>
        <strain evidence="2">S3N08</strain>
    </source>
</reference>
<dbReference type="PROSITE" id="PS50878">
    <property type="entry name" value="RT_POL"/>
    <property type="match status" value="1"/>
</dbReference>
<evidence type="ECO:0000313" key="2">
    <source>
        <dbReference type="EMBL" id="NHN35481.1"/>
    </source>
</evidence>
<protein>
    <submittedName>
        <fullName evidence="2">Group II intron reverse transcriptase/maturase</fullName>
        <ecNumber evidence="2">2.7.7.49</ecNumber>
    </submittedName>
</protein>
<dbReference type="NCBIfam" id="TIGR04416">
    <property type="entry name" value="group_II_RT_mat"/>
    <property type="match status" value="1"/>
</dbReference>